<dbReference type="Proteomes" id="UP000681967">
    <property type="component" value="Unassembled WGS sequence"/>
</dbReference>
<evidence type="ECO:0000313" key="7">
    <source>
        <dbReference type="EMBL" id="CAF2192992.1"/>
    </source>
</evidence>
<dbReference type="EMBL" id="CAJOBI010001780">
    <property type="protein sequence ID" value="CAF3899136.1"/>
    <property type="molecule type" value="Genomic_DNA"/>
</dbReference>
<keyword evidence="14" id="KW-1185">Reference proteome</keyword>
<evidence type="ECO:0000313" key="3">
    <source>
        <dbReference type="EMBL" id="CAF1040003.1"/>
    </source>
</evidence>
<evidence type="ECO:0000313" key="5">
    <source>
        <dbReference type="EMBL" id="CAF1981952.1"/>
    </source>
</evidence>
<evidence type="ECO:0000313" key="9">
    <source>
        <dbReference type="EMBL" id="CAF3855232.1"/>
    </source>
</evidence>
<evidence type="ECO:0000313" key="14">
    <source>
        <dbReference type="Proteomes" id="UP000663866"/>
    </source>
</evidence>
<evidence type="ECO:0000313" key="12">
    <source>
        <dbReference type="EMBL" id="CAF4143238.1"/>
    </source>
</evidence>
<evidence type="ECO:0000313" key="4">
    <source>
        <dbReference type="EMBL" id="CAF1300898.1"/>
    </source>
</evidence>
<proteinExistence type="predicted"/>
<name>A0A815E1M2_9BILA</name>
<dbReference type="EMBL" id="CAJNOW010001004">
    <property type="protein sequence ID" value="CAF1300898.1"/>
    <property type="molecule type" value="Genomic_DNA"/>
</dbReference>
<dbReference type="EMBL" id="CAJNRE010019310">
    <property type="protein sequence ID" value="CAF2192992.1"/>
    <property type="molecule type" value="Genomic_DNA"/>
</dbReference>
<dbReference type="EMBL" id="CAJOBG010003235">
    <property type="protein sequence ID" value="CAF4052841.1"/>
    <property type="molecule type" value="Genomic_DNA"/>
</dbReference>
<dbReference type="Proteomes" id="UP000663824">
    <property type="component" value="Unassembled WGS sequence"/>
</dbReference>
<dbReference type="EMBL" id="CAJNOV010000820">
    <property type="protein sequence ID" value="CAF1040003.1"/>
    <property type="molecule type" value="Genomic_DNA"/>
</dbReference>
<comment type="caution">
    <text evidence="4">The sequence shown here is derived from an EMBL/GenBank/DDBJ whole genome shotgun (WGS) entry which is preliminary data.</text>
</comment>
<dbReference type="Proteomes" id="UP000676336">
    <property type="component" value="Unassembled WGS sequence"/>
</dbReference>
<evidence type="ECO:0000313" key="8">
    <source>
        <dbReference type="EMBL" id="CAF3854265.1"/>
    </source>
</evidence>
<dbReference type="EMBL" id="CAJOBH010001429">
    <property type="protein sequence ID" value="CAF3854265.1"/>
    <property type="molecule type" value="Genomic_DNA"/>
</dbReference>
<dbReference type="EMBL" id="CAJNRG010000148">
    <property type="protein sequence ID" value="CAF1981952.1"/>
    <property type="molecule type" value="Genomic_DNA"/>
</dbReference>
<reference evidence="4" key="1">
    <citation type="submission" date="2021-02" db="EMBL/GenBank/DDBJ databases">
        <authorList>
            <person name="Nowell W R."/>
        </authorList>
    </citation>
    <scope>NUCLEOTIDE SEQUENCE</scope>
</reference>
<dbReference type="Proteomes" id="UP000663856">
    <property type="component" value="Unassembled WGS sequence"/>
</dbReference>
<dbReference type="Pfam" id="PF20819">
    <property type="entry name" value="T4_Rnl1_C"/>
    <property type="match status" value="1"/>
</dbReference>
<accession>A0A815E1M2</accession>
<dbReference type="OrthoDB" id="10022181at2759"/>
<sequence>MATSSMAMNMNTLYDDLMTLCSQDDTFYYKDIRLYSIKYRIFNYRICSYATFQSRKAAFNCRGTMFNITNAKNVQLVSLPQEKFFNYHEGFGRKEYHERGRLGDKMEKMDGTLISTFLHGIASKEVRLKSKQSLTSKQVTEATQLLIGDLNSEIERLVHLRYTVDMEYTSPSNHVFVSYPQAQLTVLSIRSHADGQTLFASRLKKFLLENNFPTIIDHLVPFESIPPDVTHQQLLQDIYQQPYGEGYVVEIIQPDRSSYLVKIKTQKYLMIHKDGQDANSSRSLFEAIINEHADDLTGLFKDDTETLKRINEMEQSIRPKFNRMIESIEQFYQANKHFSKRDFNRSIITNENMKIYLPLLMRLYAGENNDYKGFAIKNAKGLFGISGDGNQLTTVNQNELK</sequence>
<evidence type="ECO:0000313" key="13">
    <source>
        <dbReference type="Proteomes" id="UP000663834"/>
    </source>
</evidence>
<feature type="domain" description="T4 RNA ligase 1-like N-terminal" evidence="1">
    <location>
        <begin position="60"/>
        <end position="267"/>
    </location>
</feature>
<dbReference type="InterPro" id="IPR049042">
    <property type="entry name" value="T4_Rnl1_C"/>
</dbReference>
<evidence type="ECO:0000259" key="1">
    <source>
        <dbReference type="Pfam" id="PF09511"/>
    </source>
</evidence>
<evidence type="ECO:0000313" key="10">
    <source>
        <dbReference type="EMBL" id="CAF3899136.1"/>
    </source>
</evidence>
<evidence type="ECO:0000313" key="6">
    <source>
        <dbReference type="EMBL" id="CAF2156324.1"/>
    </source>
</evidence>
<gene>
    <name evidence="8" type="ORF">BYL167_LOCUS6028</name>
    <name evidence="3" type="ORF">CJN711_LOCUS4230</name>
    <name evidence="9" type="ORF">GIL414_LOCUS4187</name>
    <name evidence="4" type="ORF">KQP761_LOCUS4763</name>
    <name evidence="7" type="ORF">MBJ925_LOCUS34976</name>
    <name evidence="11" type="ORF">OVN521_LOCUS18108</name>
    <name evidence="10" type="ORF">SMN809_LOCUS6541</name>
    <name evidence="12" type="ORF">UXM345_LOCUS24690</name>
    <name evidence="6" type="ORF">WKI299_LOCUS31401</name>
    <name evidence="5" type="ORF">XDN619_LOCUS2414</name>
</gene>
<dbReference type="InterPro" id="IPR019039">
    <property type="entry name" value="T4-Rnl1-like_N"/>
</dbReference>
<dbReference type="Gene3D" id="1.10.3550.20">
    <property type="match status" value="1"/>
</dbReference>
<dbReference type="Proteomes" id="UP000681720">
    <property type="component" value="Unassembled WGS sequence"/>
</dbReference>
<dbReference type="EMBL" id="CAJNRF010014336">
    <property type="protein sequence ID" value="CAF2156324.1"/>
    <property type="molecule type" value="Genomic_DNA"/>
</dbReference>
<dbReference type="Proteomes" id="UP000663855">
    <property type="component" value="Unassembled WGS sequence"/>
</dbReference>
<evidence type="ECO:0000259" key="2">
    <source>
        <dbReference type="Pfam" id="PF20819"/>
    </source>
</evidence>
<dbReference type="EMBL" id="CAJOBJ010000984">
    <property type="protein sequence ID" value="CAF3855232.1"/>
    <property type="molecule type" value="Genomic_DNA"/>
</dbReference>
<evidence type="ECO:0000313" key="11">
    <source>
        <dbReference type="EMBL" id="CAF4052841.1"/>
    </source>
</evidence>
<dbReference type="EMBL" id="CAJOBF010004546">
    <property type="protein sequence ID" value="CAF4143238.1"/>
    <property type="molecule type" value="Genomic_DNA"/>
</dbReference>
<dbReference type="Proteomes" id="UP000663866">
    <property type="component" value="Unassembled WGS sequence"/>
</dbReference>
<organism evidence="4 13">
    <name type="scientific">Rotaria magnacalcarata</name>
    <dbReference type="NCBI Taxonomy" id="392030"/>
    <lineage>
        <taxon>Eukaryota</taxon>
        <taxon>Metazoa</taxon>
        <taxon>Spiralia</taxon>
        <taxon>Gnathifera</taxon>
        <taxon>Rotifera</taxon>
        <taxon>Eurotatoria</taxon>
        <taxon>Bdelloidea</taxon>
        <taxon>Philodinida</taxon>
        <taxon>Philodinidae</taxon>
        <taxon>Rotaria</taxon>
    </lineage>
</organism>
<dbReference type="Pfam" id="PF09511">
    <property type="entry name" value="RNA_lig_T4_1"/>
    <property type="match status" value="1"/>
</dbReference>
<dbReference type="Proteomes" id="UP000663842">
    <property type="component" value="Unassembled WGS sequence"/>
</dbReference>
<feature type="domain" description="T4 RNA ligase 1 C-terminal" evidence="2">
    <location>
        <begin position="279"/>
        <end position="368"/>
    </location>
</feature>
<dbReference type="AlphaFoldDB" id="A0A815E1M2"/>
<protein>
    <submittedName>
        <fullName evidence="4">Uncharacterized protein</fullName>
    </submittedName>
</protein>
<dbReference type="Proteomes" id="UP000663887">
    <property type="component" value="Unassembled WGS sequence"/>
</dbReference>
<dbReference type="Proteomes" id="UP000663834">
    <property type="component" value="Unassembled WGS sequence"/>
</dbReference>